<dbReference type="PATRIC" id="fig|1196324.3.peg.1419"/>
<name>I8UGM7_9BACL</name>
<dbReference type="RefSeq" id="WP_007201484.1">
    <property type="nucleotide sequence ID" value="NZ_AKKV01000023.1"/>
</dbReference>
<dbReference type="OrthoDB" id="2984881at2"/>
<feature type="transmembrane region" description="Helical" evidence="1">
    <location>
        <begin position="231"/>
        <end position="251"/>
    </location>
</feature>
<evidence type="ECO:0000313" key="2">
    <source>
        <dbReference type="EMBL" id="EIT86035.1"/>
    </source>
</evidence>
<dbReference type="Proteomes" id="UP000004080">
    <property type="component" value="Unassembled WGS sequence"/>
</dbReference>
<dbReference type="AlphaFoldDB" id="I8UGM7"/>
<feature type="transmembrane region" description="Helical" evidence="1">
    <location>
        <begin position="185"/>
        <end position="204"/>
    </location>
</feature>
<comment type="caution">
    <text evidence="2">The sequence shown here is derived from an EMBL/GenBank/DDBJ whole genome shotgun (WGS) entry which is preliminary data.</text>
</comment>
<dbReference type="STRING" id="1196324.A374_06936"/>
<feature type="transmembrane region" description="Helical" evidence="1">
    <location>
        <begin position="100"/>
        <end position="125"/>
    </location>
</feature>
<evidence type="ECO:0000313" key="3">
    <source>
        <dbReference type="Proteomes" id="UP000004080"/>
    </source>
</evidence>
<sequence>MNYYFKKHTLLFSILAILFAVGATMTGIEHSIIWTGGPYKPGINSFLFLALFSHFELLSVIVPLFIIILVSDLTARQWFSDIKVWSIVRGGYARFIRQNFLNIIVMITAFIVVADVLSLIGLMIVSGNTWTMDTYTIAPGLGGHHGPILTMLLLFFFQWLQAIFYATVTFLFLQITKRRWETLVYPFLFLSITPILLIYVLAFIGEKYLFQRISAGLVHKGLSNQPIIDNLTAWIGGSLLIVLVTFIIMTIKRRKGLVR</sequence>
<keyword evidence="1" id="KW-0812">Transmembrane</keyword>
<accession>I8UGM7</accession>
<gene>
    <name evidence="2" type="ORF">A374_06936</name>
</gene>
<feature type="transmembrane region" description="Helical" evidence="1">
    <location>
        <begin position="46"/>
        <end position="70"/>
    </location>
</feature>
<protein>
    <submittedName>
        <fullName evidence="2">Uncharacterized protein</fullName>
    </submittedName>
</protein>
<keyword evidence="3" id="KW-1185">Reference proteome</keyword>
<feature type="transmembrane region" description="Helical" evidence="1">
    <location>
        <begin position="148"/>
        <end position="173"/>
    </location>
</feature>
<proteinExistence type="predicted"/>
<evidence type="ECO:0000256" key="1">
    <source>
        <dbReference type="SAM" id="Phobius"/>
    </source>
</evidence>
<reference evidence="2 3" key="1">
    <citation type="journal article" date="2012" name="J. Bacteriol.">
        <title>Genome of Bacillus macauensis ZFHKF-1, a Long-Chain-Forming Bacterium.</title>
        <authorList>
            <person name="Cai L."/>
            <person name="Zhang T."/>
        </authorList>
    </citation>
    <scope>NUCLEOTIDE SEQUENCE [LARGE SCALE GENOMIC DNA]</scope>
    <source>
        <strain evidence="2 3">ZFHKF-1</strain>
    </source>
</reference>
<keyword evidence="1" id="KW-1133">Transmembrane helix</keyword>
<keyword evidence="1" id="KW-0472">Membrane</keyword>
<dbReference type="EMBL" id="AKKV01000023">
    <property type="protein sequence ID" value="EIT86035.1"/>
    <property type="molecule type" value="Genomic_DNA"/>
</dbReference>
<organism evidence="2 3">
    <name type="scientific">Fictibacillus macauensis ZFHKF-1</name>
    <dbReference type="NCBI Taxonomy" id="1196324"/>
    <lineage>
        <taxon>Bacteria</taxon>
        <taxon>Bacillati</taxon>
        <taxon>Bacillota</taxon>
        <taxon>Bacilli</taxon>
        <taxon>Bacillales</taxon>
        <taxon>Fictibacillaceae</taxon>
        <taxon>Fictibacillus</taxon>
    </lineage>
</organism>